<evidence type="ECO:0000256" key="1">
    <source>
        <dbReference type="SAM" id="MobiDB-lite"/>
    </source>
</evidence>
<feature type="region of interest" description="Disordered" evidence="1">
    <location>
        <begin position="69"/>
        <end position="144"/>
    </location>
</feature>
<feature type="compositionally biased region" description="Basic and acidic residues" evidence="1">
    <location>
        <begin position="1"/>
        <end position="11"/>
    </location>
</feature>
<feature type="compositionally biased region" description="Basic and acidic residues" evidence="1">
    <location>
        <begin position="69"/>
        <end position="81"/>
    </location>
</feature>
<gene>
    <name evidence="2" type="ORF">OVA965_LOCUS26835</name>
    <name evidence="3" type="ORF">TMI583_LOCUS27576</name>
</gene>
<dbReference type="EMBL" id="CAJOBA010038961">
    <property type="protein sequence ID" value="CAF4069708.1"/>
    <property type="molecule type" value="Genomic_DNA"/>
</dbReference>
<evidence type="ECO:0000313" key="3">
    <source>
        <dbReference type="EMBL" id="CAF4069708.1"/>
    </source>
</evidence>
<dbReference type="EMBL" id="CAJNOK010017406">
    <property type="protein sequence ID" value="CAF1263305.1"/>
    <property type="molecule type" value="Genomic_DNA"/>
</dbReference>
<name>A0A8S2PTA3_9BILA</name>
<dbReference type="AlphaFoldDB" id="A0A8S2PTA3"/>
<comment type="caution">
    <text evidence="3">The sequence shown here is derived from an EMBL/GenBank/DDBJ whole genome shotgun (WGS) entry which is preliminary data.</text>
</comment>
<feature type="non-terminal residue" evidence="3">
    <location>
        <position position="230"/>
    </location>
</feature>
<evidence type="ECO:0000313" key="4">
    <source>
        <dbReference type="Proteomes" id="UP000682733"/>
    </source>
</evidence>
<dbReference type="Proteomes" id="UP000682733">
    <property type="component" value="Unassembled WGS sequence"/>
</dbReference>
<evidence type="ECO:0000313" key="2">
    <source>
        <dbReference type="EMBL" id="CAF1263305.1"/>
    </source>
</evidence>
<accession>A0A8S2PTA3</accession>
<protein>
    <submittedName>
        <fullName evidence="3">Uncharacterized protein</fullName>
    </submittedName>
</protein>
<feature type="compositionally biased region" description="Polar residues" evidence="1">
    <location>
        <begin position="83"/>
        <end position="138"/>
    </location>
</feature>
<proteinExistence type="predicted"/>
<organism evidence="3 4">
    <name type="scientific">Didymodactylos carnosus</name>
    <dbReference type="NCBI Taxonomy" id="1234261"/>
    <lineage>
        <taxon>Eukaryota</taxon>
        <taxon>Metazoa</taxon>
        <taxon>Spiralia</taxon>
        <taxon>Gnathifera</taxon>
        <taxon>Rotifera</taxon>
        <taxon>Eurotatoria</taxon>
        <taxon>Bdelloidea</taxon>
        <taxon>Philodinida</taxon>
        <taxon>Philodinidae</taxon>
        <taxon>Didymodactylos</taxon>
    </lineage>
</organism>
<sequence>QSVINQKEEPAKFMPKSRPPIERPVSPPKTSLSKAKFNCTYTYEVQSSEMSRYWEKSTDLERIAELIKETEEKNNRTKKIDYTSATNTTSQPNQLSESSQKYLTGQTVISSGKATKSSSELPSSILTNNQPQSSSPVTLPSHWTPMSKNQYEKVLVARRDNSNWKQNLEIQNLFKLPNMIPETTQRSDLRTTKAFLGYPKPPDNRNPTEEFRKECPLECRPAEHQDWLLC</sequence>
<feature type="region of interest" description="Disordered" evidence="1">
    <location>
        <begin position="1"/>
        <end position="33"/>
    </location>
</feature>
<dbReference type="Proteomes" id="UP000677228">
    <property type="component" value="Unassembled WGS sequence"/>
</dbReference>
<reference evidence="3" key="1">
    <citation type="submission" date="2021-02" db="EMBL/GenBank/DDBJ databases">
        <authorList>
            <person name="Nowell W R."/>
        </authorList>
    </citation>
    <scope>NUCLEOTIDE SEQUENCE</scope>
</reference>